<comment type="caution">
    <text evidence="1">The sequence shown here is derived from an EMBL/GenBank/DDBJ whole genome shotgun (WGS) entry which is preliminary data.</text>
</comment>
<dbReference type="PANTHER" id="PTHR47481">
    <property type="match status" value="1"/>
</dbReference>
<dbReference type="AlphaFoldDB" id="A0A540MA26"/>
<dbReference type="Pfam" id="PF14223">
    <property type="entry name" value="Retrotran_gag_2"/>
    <property type="match status" value="1"/>
</dbReference>
<organism evidence="1 2">
    <name type="scientific">Malus baccata</name>
    <name type="common">Siberian crab apple</name>
    <name type="synonym">Pyrus baccata</name>
    <dbReference type="NCBI Taxonomy" id="106549"/>
    <lineage>
        <taxon>Eukaryota</taxon>
        <taxon>Viridiplantae</taxon>
        <taxon>Streptophyta</taxon>
        <taxon>Embryophyta</taxon>
        <taxon>Tracheophyta</taxon>
        <taxon>Spermatophyta</taxon>
        <taxon>Magnoliopsida</taxon>
        <taxon>eudicotyledons</taxon>
        <taxon>Gunneridae</taxon>
        <taxon>Pentapetalae</taxon>
        <taxon>rosids</taxon>
        <taxon>fabids</taxon>
        <taxon>Rosales</taxon>
        <taxon>Rosaceae</taxon>
        <taxon>Amygdaloideae</taxon>
        <taxon>Maleae</taxon>
        <taxon>Malus</taxon>
    </lineage>
</organism>
<sequence>MVTASQLQILQSSITGLISSVSSSVSVKLDDSNYLQWHFQMQLLLESYGIMGFVNGSTCCPSQFSSISSSDSEASSMGVGSRIESDDYKAWKMHDYALMLLLTATLSSSAISYVIGSTSSREMWVRLQNHFFLPSTKTSIIKLQTYLYNMTKGSDSISQFLRRIKEARDGLSVLGVTLADEDFVLIALNGLPAKYNTFKCVIRGREGVISLENFRQQLLAEEAIVDCASVTKFGDCQTQEDEMFLYAAKDQVFECIDNEGTKSQLISMGLQPCIQVTFPVLNSDNKTTISVPAQIVALAYEFRRFYVFQLCNGGRIFDIQLGYHMRICDKGGGTRSTLIWHKETLVLIWQKESLVLIWLLW</sequence>
<dbReference type="EMBL" id="VIEB01000309">
    <property type="protein sequence ID" value="TQD95603.1"/>
    <property type="molecule type" value="Genomic_DNA"/>
</dbReference>
<protein>
    <recommendedName>
        <fullName evidence="3">Retrotransposon Copia-like N-terminal domain-containing protein</fullName>
    </recommendedName>
</protein>
<dbReference type="PANTHER" id="PTHR47481:SF31">
    <property type="entry name" value="OS01G0873500 PROTEIN"/>
    <property type="match status" value="1"/>
</dbReference>
<evidence type="ECO:0000313" key="1">
    <source>
        <dbReference type="EMBL" id="TQD95603.1"/>
    </source>
</evidence>
<keyword evidence="2" id="KW-1185">Reference proteome</keyword>
<gene>
    <name evidence="1" type="ORF">C1H46_018751</name>
</gene>
<name>A0A540MA26_MALBA</name>
<evidence type="ECO:0008006" key="3">
    <source>
        <dbReference type="Google" id="ProtNLM"/>
    </source>
</evidence>
<proteinExistence type="predicted"/>
<accession>A0A540MA26</accession>
<dbReference type="Proteomes" id="UP000315295">
    <property type="component" value="Unassembled WGS sequence"/>
</dbReference>
<evidence type="ECO:0000313" key="2">
    <source>
        <dbReference type="Proteomes" id="UP000315295"/>
    </source>
</evidence>
<reference evidence="1 2" key="1">
    <citation type="journal article" date="2019" name="G3 (Bethesda)">
        <title>Sequencing of a Wild Apple (Malus baccata) Genome Unravels the Differences Between Cultivated and Wild Apple Species Regarding Disease Resistance and Cold Tolerance.</title>
        <authorList>
            <person name="Chen X."/>
        </authorList>
    </citation>
    <scope>NUCLEOTIDE SEQUENCE [LARGE SCALE GENOMIC DNA]</scope>
    <source>
        <strain evidence="2">cv. Shandingzi</strain>
        <tissue evidence="1">Leaves</tissue>
    </source>
</reference>